<reference evidence="1" key="1">
    <citation type="submission" date="2023-10" db="EMBL/GenBank/DDBJ databases">
        <authorList>
            <person name="Rodriguez Cubillos JULIANA M."/>
            <person name="De Vega J."/>
        </authorList>
    </citation>
    <scope>NUCLEOTIDE SEQUENCE</scope>
</reference>
<protein>
    <submittedName>
        <fullName evidence="1">Uncharacterized protein</fullName>
    </submittedName>
</protein>
<proteinExistence type="predicted"/>
<evidence type="ECO:0000313" key="2">
    <source>
        <dbReference type="Proteomes" id="UP001177021"/>
    </source>
</evidence>
<accession>A0ACB0KRA0</accession>
<comment type="caution">
    <text evidence="1">The sequence shown here is derived from an EMBL/GenBank/DDBJ whole genome shotgun (WGS) entry which is preliminary data.</text>
</comment>
<dbReference type="EMBL" id="CASHSV030000311">
    <property type="protein sequence ID" value="CAJ2658887.1"/>
    <property type="molecule type" value="Genomic_DNA"/>
</dbReference>
<dbReference type="Proteomes" id="UP001177021">
    <property type="component" value="Unassembled WGS sequence"/>
</dbReference>
<organism evidence="1 2">
    <name type="scientific">Trifolium pratense</name>
    <name type="common">Red clover</name>
    <dbReference type="NCBI Taxonomy" id="57577"/>
    <lineage>
        <taxon>Eukaryota</taxon>
        <taxon>Viridiplantae</taxon>
        <taxon>Streptophyta</taxon>
        <taxon>Embryophyta</taxon>
        <taxon>Tracheophyta</taxon>
        <taxon>Spermatophyta</taxon>
        <taxon>Magnoliopsida</taxon>
        <taxon>eudicotyledons</taxon>
        <taxon>Gunneridae</taxon>
        <taxon>Pentapetalae</taxon>
        <taxon>rosids</taxon>
        <taxon>fabids</taxon>
        <taxon>Fabales</taxon>
        <taxon>Fabaceae</taxon>
        <taxon>Papilionoideae</taxon>
        <taxon>50 kb inversion clade</taxon>
        <taxon>NPAAA clade</taxon>
        <taxon>Hologalegina</taxon>
        <taxon>IRL clade</taxon>
        <taxon>Trifolieae</taxon>
        <taxon>Trifolium</taxon>
    </lineage>
</organism>
<sequence length="88" mass="10569">MQRVENMDKFFKFVYVMIFLFSQFLVSAIYFHSFKPCVRDRDCPACPFNLKKRCRKTVSFKPCVRDRDCPTCPYRATKRCRKGVCMCQ</sequence>
<name>A0ACB0KRA0_TRIPR</name>
<keyword evidence="2" id="KW-1185">Reference proteome</keyword>
<evidence type="ECO:0000313" key="1">
    <source>
        <dbReference type="EMBL" id="CAJ2658887.1"/>
    </source>
</evidence>
<gene>
    <name evidence="1" type="ORF">MILVUS5_LOCUS25188</name>
</gene>